<dbReference type="InterPro" id="IPR029751">
    <property type="entry name" value="Ribosomal_L25_dom"/>
</dbReference>
<dbReference type="EMBL" id="UINC01073630">
    <property type="protein sequence ID" value="SVC10163.1"/>
    <property type="molecule type" value="Genomic_DNA"/>
</dbReference>
<sequence length="62" mass="6951">MNSIEVSIRNTKTRGEVNTLRAKDFVPGIIYGGKDKNQKVSISKKLVKSLLDKENFLSNIIT</sequence>
<dbReference type="CDD" id="cd00495">
    <property type="entry name" value="Ribosomal_L25_TL5_CTC"/>
    <property type="match status" value="1"/>
</dbReference>
<dbReference type="GO" id="GO:0005840">
    <property type="term" value="C:ribosome"/>
    <property type="evidence" value="ECO:0007669"/>
    <property type="project" value="UniProtKB-KW"/>
</dbReference>
<dbReference type="InterPro" id="IPR020056">
    <property type="entry name" value="Rbsml_bL25/Gln-tRNA_synth_N"/>
</dbReference>
<feature type="non-terminal residue" evidence="4">
    <location>
        <position position="62"/>
    </location>
</feature>
<organism evidence="4">
    <name type="scientific">marine metagenome</name>
    <dbReference type="NCBI Taxonomy" id="408172"/>
    <lineage>
        <taxon>unclassified sequences</taxon>
        <taxon>metagenomes</taxon>
        <taxon>ecological metagenomes</taxon>
    </lineage>
</organism>
<evidence type="ECO:0000256" key="2">
    <source>
        <dbReference type="ARBA" id="ARBA00023274"/>
    </source>
</evidence>
<dbReference type="SUPFAM" id="SSF50715">
    <property type="entry name" value="Ribosomal protein L25-like"/>
    <property type="match status" value="1"/>
</dbReference>
<dbReference type="GO" id="GO:1990904">
    <property type="term" value="C:ribonucleoprotein complex"/>
    <property type="evidence" value="ECO:0007669"/>
    <property type="project" value="UniProtKB-KW"/>
</dbReference>
<dbReference type="Pfam" id="PF01386">
    <property type="entry name" value="Ribosomal_L25p"/>
    <property type="match status" value="1"/>
</dbReference>
<evidence type="ECO:0000313" key="4">
    <source>
        <dbReference type="EMBL" id="SVC10163.1"/>
    </source>
</evidence>
<evidence type="ECO:0000256" key="1">
    <source>
        <dbReference type="ARBA" id="ARBA00022980"/>
    </source>
</evidence>
<gene>
    <name evidence="4" type="ORF">METZ01_LOCUS263017</name>
</gene>
<dbReference type="Gene3D" id="2.40.240.10">
    <property type="entry name" value="Ribosomal Protein L25, Chain P"/>
    <property type="match status" value="1"/>
</dbReference>
<dbReference type="GO" id="GO:0006412">
    <property type="term" value="P:translation"/>
    <property type="evidence" value="ECO:0007669"/>
    <property type="project" value="InterPro"/>
</dbReference>
<reference evidence="4" key="1">
    <citation type="submission" date="2018-05" db="EMBL/GenBank/DDBJ databases">
        <authorList>
            <person name="Lanie J.A."/>
            <person name="Ng W.-L."/>
            <person name="Kazmierczak K.M."/>
            <person name="Andrzejewski T.M."/>
            <person name="Davidsen T.M."/>
            <person name="Wayne K.J."/>
            <person name="Tettelin H."/>
            <person name="Glass J.I."/>
            <person name="Rusch D."/>
            <person name="Podicherti R."/>
            <person name="Tsui H.-C.T."/>
            <person name="Winkler M.E."/>
        </authorList>
    </citation>
    <scope>NUCLEOTIDE SEQUENCE</scope>
</reference>
<dbReference type="InterPro" id="IPR011035">
    <property type="entry name" value="Ribosomal_bL25/Gln-tRNA_synth"/>
</dbReference>
<protein>
    <recommendedName>
        <fullName evidence="3">Large ribosomal subunit protein bL25 L25 domain-containing protein</fullName>
    </recommendedName>
</protein>
<dbReference type="AlphaFoldDB" id="A0A382JG76"/>
<keyword evidence="1" id="KW-0689">Ribosomal protein</keyword>
<accession>A0A382JG76</accession>
<dbReference type="GO" id="GO:0003735">
    <property type="term" value="F:structural constituent of ribosome"/>
    <property type="evidence" value="ECO:0007669"/>
    <property type="project" value="InterPro"/>
</dbReference>
<proteinExistence type="predicted"/>
<evidence type="ECO:0000259" key="3">
    <source>
        <dbReference type="Pfam" id="PF01386"/>
    </source>
</evidence>
<keyword evidence="2" id="KW-0687">Ribonucleoprotein</keyword>
<name>A0A382JG76_9ZZZZ</name>
<feature type="domain" description="Large ribosomal subunit protein bL25 L25" evidence="3">
    <location>
        <begin position="4"/>
        <end position="59"/>
    </location>
</feature>